<keyword evidence="3" id="KW-1185">Reference proteome</keyword>
<evidence type="ECO:0000313" key="3">
    <source>
        <dbReference type="Proteomes" id="UP000305654"/>
    </source>
</evidence>
<dbReference type="EMBL" id="VCDI01000006">
    <property type="protein sequence ID" value="TLU71386.1"/>
    <property type="molecule type" value="Genomic_DNA"/>
</dbReference>
<dbReference type="PANTHER" id="PTHR43179:SF7">
    <property type="entry name" value="RHAMNOSYLTRANSFERASE WBBL"/>
    <property type="match status" value="1"/>
</dbReference>
<evidence type="ECO:0000313" key="2">
    <source>
        <dbReference type="EMBL" id="TLU71386.1"/>
    </source>
</evidence>
<gene>
    <name evidence="2" type="ORF">FE263_15855</name>
</gene>
<dbReference type="Pfam" id="PF13692">
    <property type="entry name" value="Glyco_trans_1_4"/>
    <property type="match status" value="1"/>
</dbReference>
<dbReference type="InterPro" id="IPR029044">
    <property type="entry name" value="Nucleotide-diphossugar_trans"/>
</dbReference>
<protein>
    <submittedName>
        <fullName evidence="2">Glycosyltransferase</fullName>
    </submittedName>
</protein>
<dbReference type="CDD" id="cd03801">
    <property type="entry name" value="GT4_PimA-like"/>
    <property type="match status" value="1"/>
</dbReference>
<dbReference type="AlphaFoldDB" id="A0A5R9J7R0"/>
<dbReference type="Gene3D" id="3.40.50.2000">
    <property type="entry name" value="Glycogen Phosphorylase B"/>
    <property type="match status" value="1"/>
</dbReference>
<dbReference type="GO" id="GO:0016740">
    <property type="term" value="F:transferase activity"/>
    <property type="evidence" value="ECO:0007669"/>
    <property type="project" value="UniProtKB-KW"/>
</dbReference>
<organism evidence="2 3">
    <name type="scientific">Lichenicoccus roseus</name>
    <dbReference type="NCBI Taxonomy" id="2683649"/>
    <lineage>
        <taxon>Bacteria</taxon>
        <taxon>Pseudomonadati</taxon>
        <taxon>Pseudomonadota</taxon>
        <taxon>Alphaproteobacteria</taxon>
        <taxon>Acetobacterales</taxon>
        <taxon>Acetobacteraceae</taxon>
        <taxon>Lichenicoccus</taxon>
    </lineage>
</organism>
<dbReference type="SUPFAM" id="SSF53756">
    <property type="entry name" value="UDP-Glycosyltransferase/glycogen phosphorylase"/>
    <property type="match status" value="1"/>
</dbReference>
<accession>A0A5R9J7R0</accession>
<dbReference type="PANTHER" id="PTHR43179">
    <property type="entry name" value="RHAMNOSYLTRANSFERASE WBBL"/>
    <property type="match status" value="1"/>
</dbReference>
<comment type="caution">
    <text evidence="2">The sequence shown here is derived from an EMBL/GenBank/DDBJ whole genome shotgun (WGS) entry which is preliminary data.</text>
</comment>
<reference evidence="2 3" key="1">
    <citation type="submission" date="2019-05" db="EMBL/GenBank/DDBJ databases">
        <authorList>
            <person name="Pankratov T."/>
            <person name="Grouzdev D."/>
        </authorList>
    </citation>
    <scope>NUCLEOTIDE SEQUENCE [LARGE SCALE GENOMIC DNA]</scope>
    <source>
        <strain evidence="2 3">KEBCLARHB70R</strain>
    </source>
</reference>
<dbReference type="InterPro" id="IPR001173">
    <property type="entry name" value="Glyco_trans_2-like"/>
</dbReference>
<dbReference type="Gene3D" id="3.90.550.10">
    <property type="entry name" value="Spore Coat Polysaccharide Biosynthesis Protein SpsA, Chain A"/>
    <property type="match status" value="1"/>
</dbReference>
<sequence>MNVLIRLIDPEQHGGRPVNELRIEIIKAEAAVTPGYEPDLRPASWSHFDRAWYLGEYPAALEQMKAAGLADVEAFYRQYGASLGHSPNLYFDEAYYMDSNPDVAALVARGTIASGFSHYCNGGYHDRSPHWLFSESFYLSSNADISRGVLDRHGLLNGYDHYLTLGDREFRSGHWFFDPMLYRSNKPEEDRSTASAGGSFEQFLQGGCIAGTFARVSWYFDAAWYLATYPEVAACVASGAYRCALHHYLTNRRPQDYLPLEWFSETYYAATYPDVQGAVENGRFRNTYEHFIKHGAGERRRPHADIDLLHYYLSGRVQADLEGGAFRDAFAHWLSRLATGSLGRVAEPIAELQCKQLFARAAEAMLPQLARDGLDFRLAAGVAPLLSVIVVLHNQFALTMMAMASPRSNFPGPIELILVDSGSSDETRHIERHIAGAVLIRFAYNAGFVESCNSALAQVSAPALLYLNNDLLLGINACQRALDRLFSEPSIAAVGAKCIRTNGQLQEAGSIIWRDGTTYGYLRDADPNAPEANFLREADFCSGAFLMFRTALVKQLGGFDDDYRPAYYEEADLCVRLRKAGYRILYDPSVVIQHFEYGSANAAASSRLMLRNHKIFLSKHMDWLRYQHPPRLRNAVHARSPRRGTAAIATPPGSDDDTAAGSPALRILFIEDRIPLRNLGAGYVRSNDIIQSMAALGHQVSIFPIYKATASPIEIYRDMPETAEVLYERGMETLPAFIEERAGFFDIVWIGRTHNLERLLPILGDGSNFLPQHGFVLDTEAIAAPRTAEQNRVLGLPQTVSLDEALKRELQCAYFCQKIIAVSEADAALVRRAGHSNVAVLGHLKQPAATPSSWSQRSGLLFLGAIHDPNSPNHDSLEWFIEQVLPLLDSRLAPGVRFTVAGFVRRGIDLSALARHPRVDLIGAVDDLEALYDRHRVFVAPTRFAGGIPFKVHEAAAFGLPVVATRLLCDQVGWTDQADIMNGGTDDPARFADRVLRLYENSETWNTVRRGALRRLLHENSQALYLDSLRDILHDTHAGGSPAWQQGIRHS</sequence>
<keyword evidence="2" id="KW-0808">Transferase</keyword>
<dbReference type="SUPFAM" id="SSF53448">
    <property type="entry name" value="Nucleotide-diphospho-sugar transferases"/>
    <property type="match status" value="1"/>
</dbReference>
<evidence type="ECO:0000259" key="1">
    <source>
        <dbReference type="Pfam" id="PF00535"/>
    </source>
</evidence>
<name>A0A5R9J7R0_9PROT</name>
<feature type="domain" description="Glycosyltransferase 2-like" evidence="1">
    <location>
        <begin position="387"/>
        <end position="520"/>
    </location>
</feature>
<dbReference type="Proteomes" id="UP000305654">
    <property type="component" value="Unassembled WGS sequence"/>
</dbReference>
<proteinExistence type="predicted"/>
<dbReference type="OrthoDB" id="9783791at2"/>
<dbReference type="Pfam" id="PF00535">
    <property type="entry name" value="Glycos_transf_2"/>
    <property type="match status" value="1"/>
</dbReference>